<dbReference type="AlphaFoldDB" id="K1QR04"/>
<dbReference type="InterPro" id="IPR011042">
    <property type="entry name" value="6-blade_b-propeller_TolB-like"/>
</dbReference>
<protein>
    <submittedName>
        <fullName evidence="1">Uncharacterized protein</fullName>
    </submittedName>
</protein>
<reference evidence="1" key="1">
    <citation type="journal article" date="2012" name="Nature">
        <title>The oyster genome reveals stress adaptation and complexity of shell formation.</title>
        <authorList>
            <person name="Zhang G."/>
            <person name="Fang X."/>
            <person name="Guo X."/>
            <person name="Li L."/>
            <person name="Luo R."/>
            <person name="Xu F."/>
            <person name="Yang P."/>
            <person name="Zhang L."/>
            <person name="Wang X."/>
            <person name="Qi H."/>
            <person name="Xiong Z."/>
            <person name="Que H."/>
            <person name="Xie Y."/>
            <person name="Holland P.W."/>
            <person name="Paps J."/>
            <person name="Zhu Y."/>
            <person name="Wu F."/>
            <person name="Chen Y."/>
            <person name="Wang J."/>
            <person name="Peng C."/>
            <person name="Meng J."/>
            <person name="Yang L."/>
            <person name="Liu J."/>
            <person name="Wen B."/>
            <person name="Zhang N."/>
            <person name="Huang Z."/>
            <person name="Zhu Q."/>
            <person name="Feng Y."/>
            <person name="Mount A."/>
            <person name="Hedgecock D."/>
            <person name="Xu Z."/>
            <person name="Liu Y."/>
            <person name="Domazet-Loso T."/>
            <person name="Du Y."/>
            <person name="Sun X."/>
            <person name="Zhang S."/>
            <person name="Liu B."/>
            <person name="Cheng P."/>
            <person name="Jiang X."/>
            <person name="Li J."/>
            <person name="Fan D."/>
            <person name="Wang W."/>
            <person name="Fu W."/>
            <person name="Wang T."/>
            <person name="Wang B."/>
            <person name="Zhang J."/>
            <person name="Peng Z."/>
            <person name="Li Y."/>
            <person name="Li N."/>
            <person name="Wang J."/>
            <person name="Chen M."/>
            <person name="He Y."/>
            <person name="Tan F."/>
            <person name="Song X."/>
            <person name="Zheng Q."/>
            <person name="Huang R."/>
            <person name="Yang H."/>
            <person name="Du X."/>
            <person name="Chen L."/>
            <person name="Yang M."/>
            <person name="Gaffney P.M."/>
            <person name="Wang S."/>
            <person name="Luo L."/>
            <person name="She Z."/>
            <person name="Ming Y."/>
            <person name="Huang W."/>
            <person name="Zhang S."/>
            <person name="Huang B."/>
            <person name="Zhang Y."/>
            <person name="Qu T."/>
            <person name="Ni P."/>
            <person name="Miao G."/>
            <person name="Wang J."/>
            <person name="Wang Q."/>
            <person name="Steinberg C.E."/>
            <person name="Wang H."/>
            <person name="Li N."/>
            <person name="Qian L."/>
            <person name="Zhang G."/>
            <person name="Li Y."/>
            <person name="Yang H."/>
            <person name="Liu X."/>
            <person name="Wang J."/>
            <person name="Yin Y."/>
            <person name="Wang J."/>
        </authorList>
    </citation>
    <scope>NUCLEOTIDE SEQUENCE [LARGE SCALE GENOMIC DNA]</scope>
    <source>
        <strain evidence="1">05x7-T-G4-1.051#20</strain>
    </source>
</reference>
<sequence length="338" mass="37713">MDPTTLFVRLDTNGDETISMDEFTHVDPSLGDAGIIPRCRRAGSTKVLSKIQHKGTHGKNTSVSTPTILQWLTLKCVRKCVHISCVTTDRVWISDDDCLILTNKSGDNLHCLQWIVSAVSPGCHTVNSKGELIYIQLDIKKLSKDLKTTTILIENANLLGIPRCMYCSLITEDLLIAIKDTDDFSARSKVVRYNQRGQLTQTIQHDNTGLDLFGNPRYITENKNGDIVVSDFDAVVVTDSDGRYRFTYTGQTLESGIQTEGICTNSLFHILICDTKSKTVHIIDKDGKYLSNLIMGKLGIFAPHSLGYNATNDTLWVGSKNRDWLCVYSYRPKQELTG</sequence>
<dbReference type="Gene3D" id="2.120.10.30">
    <property type="entry name" value="TolB, C-terminal domain"/>
    <property type="match status" value="1"/>
</dbReference>
<proteinExistence type="predicted"/>
<evidence type="ECO:0000313" key="1">
    <source>
        <dbReference type="EMBL" id="EKC36183.1"/>
    </source>
</evidence>
<dbReference type="InParanoid" id="K1QR04"/>
<name>K1QR04_MAGGI</name>
<gene>
    <name evidence="1" type="ORF">CGI_10020251</name>
</gene>
<organism evidence="1">
    <name type="scientific">Magallana gigas</name>
    <name type="common">Pacific oyster</name>
    <name type="synonym">Crassostrea gigas</name>
    <dbReference type="NCBI Taxonomy" id="29159"/>
    <lineage>
        <taxon>Eukaryota</taxon>
        <taxon>Metazoa</taxon>
        <taxon>Spiralia</taxon>
        <taxon>Lophotrochozoa</taxon>
        <taxon>Mollusca</taxon>
        <taxon>Bivalvia</taxon>
        <taxon>Autobranchia</taxon>
        <taxon>Pteriomorphia</taxon>
        <taxon>Ostreida</taxon>
        <taxon>Ostreoidea</taxon>
        <taxon>Ostreidae</taxon>
        <taxon>Magallana</taxon>
    </lineage>
</organism>
<dbReference type="HOGENOM" id="CLU_007742_0_1_1"/>
<dbReference type="EMBL" id="JH821812">
    <property type="protein sequence ID" value="EKC36183.1"/>
    <property type="molecule type" value="Genomic_DNA"/>
</dbReference>
<accession>K1QR04</accession>
<dbReference type="SUPFAM" id="SSF63829">
    <property type="entry name" value="Calcium-dependent phosphotriesterase"/>
    <property type="match status" value="1"/>
</dbReference>